<dbReference type="PATRIC" id="fig|1333534.5.peg.2391"/>
<gene>
    <name evidence="1" type="ORF">VK70_10800</name>
</gene>
<proteinExistence type="predicted"/>
<reference evidence="1 2" key="2">
    <citation type="journal article" date="2016" name="Genome Announc.">
        <title>Genome Sequence of a Gram-Positive Diazotroph, Paenibacillus durus Type Strain ATCC 35681.</title>
        <authorList>
            <person name="Halim M.A."/>
            <person name="Rahman A.Y."/>
            <person name="Sim K.S."/>
            <person name="Yam H.C."/>
            <person name="Rahim A.A."/>
            <person name="Ghazali A.H."/>
            <person name="Najimudin N."/>
        </authorList>
    </citation>
    <scope>NUCLEOTIDE SEQUENCE [LARGE SCALE GENOMIC DNA]</scope>
    <source>
        <strain evidence="1 2">ATCC 35681</strain>
    </source>
</reference>
<protein>
    <submittedName>
        <fullName evidence="1">Uncharacterized protein</fullName>
    </submittedName>
</protein>
<accession>A0A0F7F964</accession>
<evidence type="ECO:0000313" key="2">
    <source>
        <dbReference type="Proteomes" id="UP000034189"/>
    </source>
</evidence>
<name>A0A0F7F964_PAEDU</name>
<dbReference type="Proteomes" id="UP000034189">
    <property type="component" value="Chromosome"/>
</dbReference>
<dbReference type="EMBL" id="CP011114">
    <property type="protein sequence ID" value="AKG34992.1"/>
    <property type="molecule type" value="Genomic_DNA"/>
</dbReference>
<organism evidence="1 2">
    <name type="scientific">Paenibacillus durus ATCC 35681</name>
    <dbReference type="NCBI Taxonomy" id="1333534"/>
    <lineage>
        <taxon>Bacteria</taxon>
        <taxon>Bacillati</taxon>
        <taxon>Bacillota</taxon>
        <taxon>Bacilli</taxon>
        <taxon>Bacillales</taxon>
        <taxon>Paenibacillaceae</taxon>
        <taxon>Paenibacillus</taxon>
    </lineage>
</organism>
<dbReference type="AlphaFoldDB" id="A0A0F7F964"/>
<reference evidence="1 2" key="1">
    <citation type="submission" date="2015-03" db="EMBL/GenBank/DDBJ databases">
        <authorList>
            <person name="Abdul Halim M."/>
        </authorList>
    </citation>
    <scope>NUCLEOTIDE SEQUENCE [LARGE SCALE GENOMIC DNA]</scope>
    <source>
        <strain evidence="1 2">ATCC 35681</strain>
    </source>
</reference>
<sequence length="71" mass="7812">MFLIGILTENTYIYACQFIVASDNNILCEPFFALIEMPKPYAPQGIPRFAHGIQSAGLGPRVLVLQKSNGL</sequence>
<evidence type="ECO:0000313" key="1">
    <source>
        <dbReference type="EMBL" id="AKG34992.1"/>
    </source>
</evidence>
<dbReference type="HOGENOM" id="CLU_2736200_0_0_9"/>